<reference evidence="1 2" key="1">
    <citation type="journal article" date="2019" name="Int. J. Syst. Evol. Microbiol.">
        <title>The Global Catalogue of Microorganisms (GCM) 10K type strain sequencing project: providing services to taxonomists for standard genome sequencing and annotation.</title>
        <authorList>
            <consortium name="The Broad Institute Genomics Platform"/>
            <consortium name="The Broad Institute Genome Sequencing Center for Infectious Disease"/>
            <person name="Wu L."/>
            <person name="Ma J."/>
        </authorList>
    </citation>
    <scope>NUCLEOTIDE SEQUENCE [LARGE SCALE GENOMIC DNA]</scope>
    <source>
        <strain evidence="1 2">JCM 8542</strain>
    </source>
</reference>
<dbReference type="Proteomes" id="UP001500399">
    <property type="component" value="Unassembled WGS sequence"/>
</dbReference>
<dbReference type="RefSeq" id="WP_304987716.1">
    <property type="nucleotide sequence ID" value="NZ_BAAACR010000002.1"/>
</dbReference>
<comment type="caution">
    <text evidence="1">The sequence shown here is derived from an EMBL/GenBank/DDBJ whole genome shotgun (WGS) entry which is preliminary data.</text>
</comment>
<proteinExistence type="predicted"/>
<sequence>MDGSDERGVVSLVGLCVLMVVLLFGLALAHFVHSGGAVAAEYEREMQLRLAAESGVETAAARLEASASAYGVPPDQGAHRQVTIDRIPMADGIELSVFIETPSENAPAGTLDVAAAARDVSTRMSDGVTWQRAKVVRARLEKKGERYVWRRWF</sequence>
<evidence type="ECO:0008006" key="3">
    <source>
        <dbReference type="Google" id="ProtNLM"/>
    </source>
</evidence>
<organism evidence="1 2">
    <name type="scientific">Selenomonas dianae</name>
    <dbReference type="NCBI Taxonomy" id="135079"/>
    <lineage>
        <taxon>Bacteria</taxon>
        <taxon>Bacillati</taxon>
        <taxon>Bacillota</taxon>
        <taxon>Negativicutes</taxon>
        <taxon>Selenomonadales</taxon>
        <taxon>Selenomonadaceae</taxon>
        <taxon>Selenomonas</taxon>
    </lineage>
</organism>
<dbReference type="EMBL" id="BAAACR010000002">
    <property type="protein sequence ID" value="GAA0203205.1"/>
    <property type="molecule type" value="Genomic_DNA"/>
</dbReference>
<accession>A0ABN0SW30</accession>
<protein>
    <recommendedName>
        <fullName evidence="3">Type 4 fimbrial biogenesis protein PilX N-terminal domain-containing protein</fullName>
    </recommendedName>
</protein>
<evidence type="ECO:0000313" key="2">
    <source>
        <dbReference type="Proteomes" id="UP001500399"/>
    </source>
</evidence>
<evidence type="ECO:0000313" key="1">
    <source>
        <dbReference type="EMBL" id="GAA0203205.1"/>
    </source>
</evidence>
<keyword evidence="2" id="KW-1185">Reference proteome</keyword>
<name>A0ABN0SW30_9FIRM</name>
<gene>
    <name evidence="1" type="ORF">GCM10008919_03150</name>
</gene>